<dbReference type="EMBL" id="BNEE01000008">
    <property type="protein sequence ID" value="GHI90292.1"/>
    <property type="molecule type" value="Genomic_DNA"/>
</dbReference>
<protein>
    <submittedName>
        <fullName evidence="1">Uncharacterized protein</fullName>
    </submittedName>
</protein>
<sequence>MRAAARRTPSRVTHVTPGSLGVEVRPVSLFTHISPAQKQIRAWELSAATAGPRGCERVHDRVRHLRLRAAITFVR</sequence>
<gene>
    <name evidence="1" type="ORF">Sxan_76560</name>
</gene>
<dbReference type="AlphaFoldDB" id="A0A919H6Y1"/>
<dbReference type="Proteomes" id="UP000600026">
    <property type="component" value="Unassembled WGS sequence"/>
</dbReference>
<proteinExistence type="predicted"/>
<keyword evidence="2" id="KW-1185">Reference proteome</keyword>
<evidence type="ECO:0000313" key="2">
    <source>
        <dbReference type="Proteomes" id="UP000600026"/>
    </source>
</evidence>
<evidence type="ECO:0000313" key="1">
    <source>
        <dbReference type="EMBL" id="GHI90292.1"/>
    </source>
</evidence>
<reference evidence="1" key="1">
    <citation type="submission" date="2020-09" db="EMBL/GenBank/DDBJ databases">
        <title>Whole genome shotgun sequence of Streptomyces xanthophaeus NBRC 12829.</title>
        <authorList>
            <person name="Komaki H."/>
            <person name="Tamura T."/>
        </authorList>
    </citation>
    <scope>NUCLEOTIDE SEQUENCE</scope>
    <source>
        <strain evidence="1">NBRC 12829</strain>
    </source>
</reference>
<organism evidence="1 2">
    <name type="scientific">Streptomyces xanthophaeus</name>
    <dbReference type="NCBI Taxonomy" id="67385"/>
    <lineage>
        <taxon>Bacteria</taxon>
        <taxon>Bacillati</taxon>
        <taxon>Actinomycetota</taxon>
        <taxon>Actinomycetes</taxon>
        <taxon>Kitasatosporales</taxon>
        <taxon>Streptomycetaceae</taxon>
        <taxon>Streptomyces</taxon>
    </lineage>
</organism>
<name>A0A919H6Y1_9ACTN</name>
<accession>A0A919H6Y1</accession>
<comment type="caution">
    <text evidence="1">The sequence shown here is derived from an EMBL/GenBank/DDBJ whole genome shotgun (WGS) entry which is preliminary data.</text>
</comment>